<dbReference type="SUPFAM" id="SSF52540">
    <property type="entry name" value="P-loop containing nucleoside triphosphate hydrolases"/>
    <property type="match status" value="2"/>
</dbReference>
<name>A0ABD0LWD5_9CAEN</name>
<evidence type="ECO:0000313" key="10">
    <source>
        <dbReference type="Proteomes" id="UP001519460"/>
    </source>
</evidence>
<dbReference type="PROSITE" id="PS50893">
    <property type="entry name" value="ABC_TRANSPORTER_2"/>
    <property type="match status" value="1"/>
</dbReference>
<feature type="transmembrane region" description="Helical" evidence="7">
    <location>
        <begin position="598"/>
        <end position="619"/>
    </location>
</feature>
<dbReference type="AlphaFoldDB" id="A0ABD0LWD5"/>
<keyword evidence="2 7" id="KW-0812">Transmembrane</keyword>
<dbReference type="EMBL" id="JACVVK020000018">
    <property type="protein sequence ID" value="KAK7503822.1"/>
    <property type="molecule type" value="Genomic_DNA"/>
</dbReference>
<comment type="subcellular location">
    <subcellularLocation>
        <location evidence="1">Membrane</location>
        <topology evidence="1">Multi-pass membrane protein</topology>
    </subcellularLocation>
</comment>
<feature type="domain" description="ABC transporter" evidence="8">
    <location>
        <begin position="644"/>
        <end position="890"/>
    </location>
</feature>
<dbReference type="CDD" id="cd03263">
    <property type="entry name" value="ABC_subfamily_A"/>
    <property type="match status" value="1"/>
</dbReference>
<dbReference type="Pfam" id="PF12698">
    <property type="entry name" value="ABC2_membrane_3"/>
    <property type="match status" value="1"/>
</dbReference>
<evidence type="ECO:0000256" key="1">
    <source>
        <dbReference type="ARBA" id="ARBA00004141"/>
    </source>
</evidence>
<evidence type="ECO:0000256" key="5">
    <source>
        <dbReference type="ARBA" id="ARBA00022989"/>
    </source>
</evidence>
<evidence type="ECO:0000256" key="6">
    <source>
        <dbReference type="ARBA" id="ARBA00023136"/>
    </source>
</evidence>
<evidence type="ECO:0000256" key="2">
    <source>
        <dbReference type="ARBA" id="ARBA00022692"/>
    </source>
</evidence>
<sequence>MAFVGEPKVVMLDEPTRGLGPAKLRQTYAFLKKLRADRTILMTSHDVNEACHVGDHIIILSEGVIKCRGSLPFLHRNLSVGYHLLLGKKPDCVVEDVTSAVKELVPTAVFESDELGELSYLIPESEAADMPKLMREIETHLDDLQLEHCKVDAETMEAVFFRLKVDSPSLKIMSQEIVIRKPAPAKNTKKELPGVDIDHKLHGAAACLSKVKGMLVKKGIILWRHKIVHLLLLTLPLVPGIISVIEGRSLMIVEPPKQLTLGTSAIGAYSVTGNCPRNTPDRYRRQFAKTARRNVSDVRGFFKNYLERYGPTQYMKKWWIGAGFVCNSSRHVKITSFFNPQLTHAMPTSLAYTMTAIARAVLEDDSYTITTSNHPMSTLVPKPVTDTFWAPHSMPYMVLLGLASFFVAMALQQFVERFSGAKLLQFALGVTPLSYWLASFVWDLTLHLVLCLATILAIVEKQTPCFSNGWNVTWTFLLLMLYGWACLPTVYCIQLWFSSAVFGMITVILWTLCGVTVTVILDEPPAMARMVVPHLAFYYGMVKIVRNTQARDVCMKYTRMCSIDPEALCCGGCSGDNCVHFRENMLSLSAPGVGLDMLFLLLQGAVFFLITLALDVGYLKDPPRSREPEDYEGTGITHRDQDVIREQDRVKSGHTIGNPIVLRYIGKHHATISSVKSVCLGVQQGECFALLGQDGAGKTTLLRMIAGKEAPTTGDAFVDGRSIRTQRKEAQSALRYCGRGDAVLNDLTAAQMLALVARLRGVPGWDVDRVVKLLLSLVDLEENPHRQLRVCSKSYRRKVSVAVALLGAPDVMLFDEPTAGMDYQSRRMMWNTLSRVRESGRTLLIGTRSLKECEALCTRLALMVNGSFVWLGDPDDLRHKFGEGYVVCIKLVVDEEGVKVHSAPVVAHIMELFPFAHTYLDIAGNVHAEILDSMIPASYLFTELESCKKSLSIADYTVQRATLENVLYAAFRAQIPRTPKSEKDKKCWPRFRRILRK</sequence>
<proteinExistence type="predicted"/>
<accession>A0ABD0LWD5</accession>
<gene>
    <name evidence="9" type="ORF">BaRGS_00004945</name>
</gene>
<dbReference type="GO" id="GO:0005524">
    <property type="term" value="F:ATP binding"/>
    <property type="evidence" value="ECO:0007669"/>
    <property type="project" value="UniProtKB-KW"/>
</dbReference>
<protein>
    <recommendedName>
        <fullName evidence="8">ABC transporter domain-containing protein</fullName>
    </recommendedName>
</protein>
<dbReference type="Proteomes" id="UP001519460">
    <property type="component" value="Unassembled WGS sequence"/>
</dbReference>
<evidence type="ECO:0000313" key="9">
    <source>
        <dbReference type="EMBL" id="KAK7503822.1"/>
    </source>
</evidence>
<dbReference type="Gene3D" id="3.40.50.300">
    <property type="entry name" value="P-loop containing nucleotide triphosphate hydrolases"/>
    <property type="match status" value="2"/>
</dbReference>
<dbReference type="SMART" id="SM00382">
    <property type="entry name" value="AAA"/>
    <property type="match status" value="1"/>
</dbReference>
<evidence type="ECO:0000256" key="3">
    <source>
        <dbReference type="ARBA" id="ARBA00022741"/>
    </source>
</evidence>
<dbReference type="PANTHER" id="PTHR19229">
    <property type="entry name" value="ATP-BINDING CASSETTE TRANSPORTER SUBFAMILY A ABCA"/>
    <property type="match status" value="1"/>
</dbReference>
<dbReference type="GO" id="GO:0016020">
    <property type="term" value="C:membrane"/>
    <property type="evidence" value="ECO:0007669"/>
    <property type="project" value="UniProtKB-SubCell"/>
</dbReference>
<keyword evidence="4" id="KW-0067">ATP-binding</keyword>
<organism evidence="9 10">
    <name type="scientific">Batillaria attramentaria</name>
    <dbReference type="NCBI Taxonomy" id="370345"/>
    <lineage>
        <taxon>Eukaryota</taxon>
        <taxon>Metazoa</taxon>
        <taxon>Spiralia</taxon>
        <taxon>Lophotrochozoa</taxon>
        <taxon>Mollusca</taxon>
        <taxon>Gastropoda</taxon>
        <taxon>Caenogastropoda</taxon>
        <taxon>Sorbeoconcha</taxon>
        <taxon>Cerithioidea</taxon>
        <taxon>Batillariidae</taxon>
        <taxon>Batillaria</taxon>
    </lineage>
</organism>
<keyword evidence="3" id="KW-0547">Nucleotide-binding</keyword>
<evidence type="ECO:0000259" key="8">
    <source>
        <dbReference type="PROSITE" id="PS50893"/>
    </source>
</evidence>
<dbReference type="InterPro" id="IPR003593">
    <property type="entry name" value="AAA+_ATPase"/>
</dbReference>
<dbReference type="PANTHER" id="PTHR19229:SF250">
    <property type="entry name" value="ABC TRANSPORTER DOMAIN-CONTAINING PROTEIN-RELATED"/>
    <property type="match status" value="1"/>
</dbReference>
<dbReference type="InterPro" id="IPR026082">
    <property type="entry name" value="ABCA"/>
</dbReference>
<keyword evidence="10" id="KW-1185">Reference proteome</keyword>
<feature type="transmembrane region" description="Helical" evidence="7">
    <location>
        <begin position="471"/>
        <end position="491"/>
    </location>
</feature>
<dbReference type="InterPro" id="IPR027417">
    <property type="entry name" value="P-loop_NTPase"/>
</dbReference>
<evidence type="ECO:0000256" key="4">
    <source>
        <dbReference type="ARBA" id="ARBA00022840"/>
    </source>
</evidence>
<comment type="caution">
    <text evidence="9">The sequence shown here is derived from an EMBL/GenBank/DDBJ whole genome shotgun (WGS) entry which is preliminary data.</text>
</comment>
<keyword evidence="6 7" id="KW-0472">Membrane</keyword>
<feature type="transmembrane region" description="Helical" evidence="7">
    <location>
        <begin position="396"/>
        <end position="415"/>
    </location>
</feature>
<dbReference type="InterPro" id="IPR013525">
    <property type="entry name" value="ABC2_TM"/>
</dbReference>
<evidence type="ECO:0000256" key="7">
    <source>
        <dbReference type="SAM" id="Phobius"/>
    </source>
</evidence>
<reference evidence="9 10" key="1">
    <citation type="journal article" date="2023" name="Sci. Data">
        <title>Genome assembly of the Korean intertidal mud-creeper Batillaria attramentaria.</title>
        <authorList>
            <person name="Patra A.K."/>
            <person name="Ho P.T."/>
            <person name="Jun S."/>
            <person name="Lee S.J."/>
            <person name="Kim Y."/>
            <person name="Won Y.J."/>
        </authorList>
    </citation>
    <scope>NUCLEOTIDE SEQUENCE [LARGE SCALE GENOMIC DNA]</scope>
    <source>
        <strain evidence="9">Wonlab-2016</strain>
    </source>
</reference>
<dbReference type="InterPro" id="IPR003439">
    <property type="entry name" value="ABC_transporter-like_ATP-bd"/>
</dbReference>
<feature type="transmembrane region" description="Helical" evidence="7">
    <location>
        <begin position="497"/>
        <end position="521"/>
    </location>
</feature>
<keyword evidence="5 7" id="KW-1133">Transmembrane helix</keyword>
<feature type="transmembrane region" description="Helical" evidence="7">
    <location>
        <begin position="435"/>
        <end position="459"/>
    </location>
</feature>
<dbReference type="Pfam" id="PF00005">
    <property type="entry name" value="ABC_tran"/>
    <property type="match status" value="1"/>
</dbReference>